<dbReference type="GO" id="GO:0004081">
    <property type="term" value="F:bis(5'-nucleosyl)-tetraphosphatase (asymmetrical) activity"/>
    <property type="evidence" value="ECO:0007669"/>
    <property type="project" value="TreeGrafter"/>
</dbReference>
<dbReference type="SUPFAM" id="SSF55811">
    <property type="entry name" value="Nudix"/>
    <property type="match status" value="1"/>
</dbReference>
<proteinExistence type="predicted"/>
<dbReference type="OrthoDB" id="4287477at2"/>
<accession>A0A4V0ZB98</accession>
<dbReference type="InterPro" id="IPR015797">
    <property type="entry name" value="NUDIX_hydrolase-like_dom_sf"/>
</dbReference>
<dbReference type="Pfam" id="PF00300">
    <property type="entry name" value="His_Phos_1"/>
    <property type="match status" value="1"/>
</dbReference>
<dbReference type="PANTHER" id="PTHR21340">
    <property type="entry name" value="DIADENOSINE 5,5-P1,P4-TETRAPHOSPHATE PYROPHOSPHOHYDROLASE MUTT"/>
    <property type="match status" value="1"/>
</dbReference>
<dbReference type="GO" id="GO:0006167">
    <property type="term" value="P:AMP biosynthetic process"/>
    <property type="evidence" value="ECO:0007669"/>
    <property type="project" value="TreeGrafter"/>
</dbReference>
<dbReference type="AlphaFoldDB" id="A0A4V0ZB98"/>
<dbReference type="CDD" id="cd03673">
    <property type="entry name" value="NUDIX_Ap6A_hydrolase"/>
    <property type="match status" value="1"/>
</dbReference>
<dbReference type="InterPro" id="IPR013078">
    <property type="entry name" value="His_Pase_superF_clade-1"/>
</dbReference>
<gene>
    <name evidence="3" type="ORF">EXU32_13900</name>
</gene>
<dbReference type="InterPro" id="IPR029033">
    <property type="entry name" value="His_PPase_superfam"/>
</dbReference>
<dbReference type="Pfam" id="PF00293">
    <property type="entry name" value="NUDIX"/>
    <property type="match status" value="1"/>
</dbReference>
<dbReference type="InterPro" id="IPR020084">
    <property type="entry name" value="NUDIX_hydrolase_CS"/>
</dbReference>
<dbReference type="EMBL" id="CP036164">
    <property type="protein sequence ID" value="QBF47248.1"/>
    <property type="molecule type" value="Genomic_DNA"/>
</dbReference>
<reference evidence="3 4" key="1">
    <citation type="submission" date="2019-02" db="EMBL/GenBank/DDBJ databases">
        <title>Genomic data mining of an Antarctic deep-sea actinobacterium, Janibacterlimosus P3-3-X1.</title>
        <authorList>
            <person name="Liao L."/>
            <person name="Chen B."/>
        </authorList>
    </citation>
    <scope>NUCLEOTIDE SEQUENCE [LARGE SCALE GENOMIC DNA]</scope>
    <source>
        <strain evidence="3 4">P3-3-X1</strain>
    </source>
</reference>
<dbReference type="KEGG" id="jli:EXU32_13900"/>
<name>A0A4V0ZB98_9MICO</name>
<dbReference type="RefSeq" id="WP_130630441.1">
    <property type="nucleotide sequence ID" value="NZ_CP036164.1"/>
</dbReference>
<organism evidence="3 4">
    <name type="scientific">Janibacter limosus</name>
    <dbReference type="NCBI Taxonomy" id="53458"/>
    <lineage>
        <taxon>Bacteria</taxon>
        <taxon>Bacillati</taxon>
        <taxon>Actinomycetota</taxon>
        <taxon>Actinomycetes</taxon>
        <taxon>Micrococcales</taxon>
        <taxon>Intrasporangiaceae</taxon>
        <taxon>Janibacter</taxon>
    </lineage>
</organism>
<evidence type="ECO:0000256" key="1">
    <source>
        <dbReference type="ARBA" id="ARBA00022801"/>
    </source>
</evidence>
<feature type="domain" description="Nudix hydrolase" evidence="2">
    <location>
        <begin position="4"/>
        <end position="133"/>
    </location>
</feature>
<dbReference type="Gene3D" id="3.90.79.10">
    <property type="entry name" value="Nucleoside Triphosphate Pyrophosphohydrolase"/>
    <property type="match status" value="1"/>
</dbReference>
<keyword evidence="1 3" id="KW-0378">Hydrolase</keyword>
<dbReference type="PROSITE" id="PS00893">
    <property type="entry name" value="NUDIX_BOX"/>
    <property type="match status" value="1"/>
</dbReference>
<evidence type="ECO:0000313" key="4">
    <source>
        <dbReference type="Proteomes" id="UP000290408"/>
    </source>
</evidence>
<dbReference type="SMART" id="SM00855">
    <property type="entry name" value="PGAM"/>
    <property type="match status" value="1"/>
</dbReference>
<dbReference type="Gene3D" id="3.40.50.1240">
    <property type="entry name" value="Phosphoglycerate mutase-like"/>
    <property type="match status" value="1"/>
</dbReference>
<keyword evidence="4" id="KW-1185">Reference proteome</keyword>
<dbReference type="PROSITE" id="PS51462">
    <property type="entry name" value="NUDIX"/>
    <property type="match status" value="1"/>
</dbReference>
<evidence type="ECO:0000259" key="2">
    <source>
        <dbReference type="PROSITE" id="PS51462"/>
    </source>
</evidence>
<sequence>MSAATVLAAGTLPWRRRRGRLQVALVHRPRYDDWSWAKGKLERGESFPAAAVRETLEETGLRVRLGHPLPTTTYTVGSASGTAVKEVRYWAAEVTGGDGGLVHEVDAVDWVEADAAPERLTYQRDRAQVEALRAAAATGTLTTWSLAVLRHAKARSRSSWSDDDWLRPLSPQGRAQAAELVPLLDGYGIQRLVSSPSTRASDTLAPYATASGGKLRLKPGLSEEGYAEDPARAGHHLDRLLVRGVPACLCSHGPVLPDLVARLLERVDPALAPGVVAQSVIEEVVRDGLAKGEALIAHVVGTGEDARVVAAERHLLLDRG</sequence>
<dbReference type="PANTHER" id="PTHR21340:SF0">
    <property type="entry name" value="BIS(5'-NUCLEOSYL)-TETRAPHOSPHATASE [ASYMMETRICAL]"/>
    <property type="match status" value="1"/>
</dbReference>
<dbReference type="STRING" id="1216970.GCA_001570985_01109"/>
<dbReference type="SUPFAM" id="SSF53254">
    <property type="entry name" value="Phosphoglycerate mutase-like"/>
    <property type="match status" value="1"/>
</dbReference>
<dbReference type="CDD" id="cd07067">
    <property type="entry name" value="HP_PGM_like"/>
    <property type="match status" value="1"/>
</dbReference>
<dbReference type="InterPro" id="IPR051325">
    <property type="entry name" value="Nudix_hydrolase_domain"/>
</dbReference>
<protein>
    <submittedName>
        <fullName evidence="3">NUDIX hydrolase</fullName>
    </submittedName>
</protein>
<dbReference type="Proteomes" id="UP000290408">
    <property type="component" value="Chromosome"/>
</dbReference>
<dbReference type="GO" id="GO:0006754">
    <property type="term" value="P:ATP biosynthetic process"/>
    <property type="evidence" value="ECO:0007669"/>
    <property type="project" value="TreeGrafter"/>
</dbReference>
<evidence type="ECO:0000313" key="3">
    <source>
        <dbReference type="EMBL" id="QBF47248.1"/>
    </source>
</evidence>
<dbReference type="InterPro" id="IPR000086">
    <property type="entry name" value="NUDIX_hydrolase_dom"/>
</dbReference>